<accession>A0A4Z1HEP5</accession>
<evidence type="ECO:0000313" key="2">
    <source>
        <dbReference type="EMBL" id="TGO45200.1"/>
    </source>
</evidence>
<dbReference type="EMBL" id="PQXN01000411">
    <property type="protein sequence ID" value="TGO45200.1"/>
    <property type="molecule type" value="Genomic_DNA"/>
</dbReference>
<sequence length="122" mass="13349">MNTNFNTTNRNGVYGSGINSGINQYTLNGHIMVGSQDEPASDIDGAQSRARLLNSRGKIFEHNVYESMPFGMDEMQSSRIKEPQVQGPQIQEAALNRFNDVSDNEEGAHLTNLDVQDGATSS</sequence>
<keyword evidence="3" id="KW-1185">Reference proteome</keyword>
<evidence type="ECO:0000313" key="3">
    <source>
        <dbReference type="Proteomes" id="UP000297527"/>
    </source>
</evidence>
<name>A0A4Z1HEP5_9HELO</name>
<proteinExistence type="predicted"/>
<dbReference type="Proteomes" id="UP000297527">
    <property type="component" value="Unassembled WGS sequence"/>
</dbReference>
<dbReference type="AlphaFoldDB" id="A0A4Z1HEP5"/>
<comment type="caution">
    <text evidence="2">The sequence shown here is derived from an EMBL/GenBank/DDBJ whole genome shotgun (WGS) entry which is preliminary data.</text>
</comment>
<gene>
    <name evidence="2" type="ORF">BCON_0413g00030</name>
</gene>
<protein>
    <submittedName>
        <fullName evidence="2">Uncharacterized protein</fullName>
    </submittedName>
</protein>
<reference evidence="2 3" key="1">
    <citation type="submission" date="2017-12" db="EMBL/GenBank/DDBJ databases">
        <title>Comparative genomics of Botrytis spp.</title>
        <authorList>
            <person name="Valero-Jimenez C.A."/>
            <person name="Tapia P."/>
            <person name="Veloso J."/>
            <person name="Silva-Moreno E."/>
            <person name="Staats M."/>
            <person name="Valdes J.H."/>
            <person name="Van Kan J.A.L."/>
        </authorList>
    </citation>
    <scope>NUCLEOTIDE SEQUENCE [LARGE SCALE GENOMIC DNA]</scope>
    <source>
        <strain evidence="2 3">MUCL11595</strain>
    </source>
</reference>
<evidence type="ECO:0000256" key="1">
    <source>
        <dbReference type="SAM" id="MobiDB-lite"/>
    </source>
</evidence>
<organism evidence="2 3">
    <name type="scientific">Botryotinia convoluta</name>
    <dbReference type="NCBI Taxonomy" id="54673"/>
    <lineage>
        <taxon>Eukaryota</taxon>
        <taxon>Fungi</taxon>
        <taxon>Dikarya</taxon>
        <taxon>Ascomycota</taxon>
        <taxon>Pezizomycotina</taxon>
        <taxon>Leotiomycetes</taxon>
        <taxon>Helotiales</taxon>
        <taxon>Sclerotiniaceae</taxon>
        <taxon>Botryotinia</taxon>
    </lineage>
</organism>
<feature type="region of interest" description="Disordered" evidence="1">
    <location>
        <begin position="101"/>
        <end position="122"/>
    </location>
</feature>